<dbReference type="Proteomes" id="UP000297475">
    <property type="component" value="Unassembled WGS sequence"/>
</dbReference>
<dbReference type="OrthoDB" id="5567958at2"/>
<dbReference type="AlphaFoldDB" id="A0A4Z0W736"/>
<sequence>MSSAPVNLDKLPSLDELFRWFNSGKHLNRQAEPALWVELDNNLDAYKALFSALGYELRLDERGFAWFHTEEASSTTSKTTRQLALLFMMIFDTQADAGKALLRFDEWRLDTAFLHQLMEQHQSLLEAESLDLEGLKSLLDAAVRFGFAQYESGHWRLLPAVCRYLDHFEALADHHQEQARADTLYDEDTVDTDTVAETNNAQDEDET</sequence>
<reference evidence="2 3" key="1">
    <citation type="submission" date="2019-04" db="EMBL/GenBank/DDBJ databases">
        <title>Natronospirillum operosus gen. nov., sp. nov., a haloalkaliphilic satellite isolated from decaying biomass of laboratory culture of cyanobacterium Geitlerinema sp. and proposal of Natronospirillaceae fam. nov. and Saccharospirillaceae fam. nov.</title>
        <authorList>
            <person name="Kevbrin V."/>
            <person name="Boltyanskaya Y."/>
            <person name="Koziaeva V."/>
            <person name="Grouzdev D.S."/>
            <person name="Park M."/>
            <person name="Cho J."/>
        </authorList>
    </citation>
    <scope>NUCLEOTIDE SEQUENCE [LARGE SCALE GENOMIC DNA]</scope>
    <source>
        <strain evidence="2 3">G-116</strain>
    </source>
</reference>
<comment type="caution">
    <text evidence="2">The sequence shown here is derived from an EMBL/GenBank/DDBJ whole genome shotgun (WGS) entry which is preliminary data.</text>
</comment>
<dbReference type="EMBL" id="SRMF01000002">
    <property type="protein sequence ID" value="TGG93854.1"/>
    <property type="molecule type" value="Genomic_DNA"/>
</dbReference>
<gene>
    <name evidence="2" type="ORF">E4656_06570</name>
</gene>
<dbReference type="InterPro" id="IPR053841">
    <property type="entry name" value="MksE"/>
</dbReference>
<feature type="region of interest" description="Disordered" evidence="1">
    <location>
        <begin position="183"/>
        <end position="207"/>
    </location>
</feature>
<name>A0A4Z0W736_9GAMM</name>
<accession>A0A4Z0W736</accession>
<dbReference type="Pfam" id="PF21980">
    <property type="entry name" value="MksE"/>
    <property type="match status" value="1"/>
</dbReference>
<evidence type="ECO:0000313" key="2">
    <source>
        <dbReference type="EMBL" id="TGG93854.1"/>
    </source>
</evidence>
<dbReference type="RefSeq" id="WP_135482363.1">
    <property type="nucleotide sequence ID" value="NZ_SRMF01000002.1"/>
</dbReference>
<organism evidence="2 3">
    <name type="scientific">Natronospirillum operosum</name>
    <dbReference type="NCBI Taxonomy" id="2759953"/>
    <lineage>
        <taxon>Bacteria</taxon>
        <taxon>Pseudomonadati</taxon>
        <taxon>Pseudomonadota</taxon>
        <taxon>Gammaproteobacteria</taxon>
        <taxon>Oceanospirillales</taxon>
        <taxon>Natronospirillaceae</taxon>
        <taxon>Natronospirillum</taxon>
    </lineage>
</organism>
<evidence type="ECO:0000256" key="1">
    <source>
        <dbReference type="SAM" id="MobiDB-lite"/>
    </source>
</evidence>
<evidence type="ECO:0000313" key="3">
    <source>
        <dbReference type="Proteomes" id="UP000297475"/>
    </source>
</evidence>
<keyword evidence="3" id="KW-1185">Reference proteome</keyword>
<protein>
    <recommendedName>
        <fullName evidence="4">DUF4194 domain-containing protein</fullName>
    </recommendedName>
</protein>
<evidence type="ECO:0008006" key="4">
    <source>
        <dbReference type="Google" id="ProtNLM"/>
    </source>
</evidence>
<proteinExistence type="predicted"/>